<dbReference type="Proteomes" id="UP000717328">
    <property type="component" value="Unassembled WGS sequence"/>
</dbReference>
<dbReference type="InterPro" id="IPR045339">
    <property type="entry name" value="DUF6534"/>
</dbReference>
<dbReference type="PANTHER" id="PTHR40465">
    <property type="entry name" value="CHROMOSOME 1, WHOLE GENOME SHOTGUN SEQUENCE"/>
    <property type="match status" value="1"/>
</dbReference>
<evidence type="ECO:0000256" key="2">
    <source>
        <dbReference type="SAM" id="Phobius"/>
    </source>
</evidence>
<feature type="compositionally biased region" description="Basic and acidic residues" evidence="1">
    <location>
        <begin position="287"/>
        <end position="308"/>
    </location>
</feature>
<evidence type="ECO:0000313" key="4">
    <source>
        <dbReference type="EMBL" id="KAG5635021.1"/>
    </source>
</evidence>
<dbReference type="OrthoDB" id="3223377at2759"/>
<feature type="transmembrane region" description="Helical" evidence="2">
    <location>
        <begin position="143"/>
        <end position="164"/>
    </location>
</feature>
<protein>
    <recommendedName>
        <fullName evidence="3">DUF6534 domain-containing protein</fullName>
    </recommendedName>
</protein>
<feature type="compositionally biased region" description="Polar residues" evidence="1">
    <location>
        <begin position="309"/>
        <end position="327"/>
    </location>
</feature>
<evidence type="ECO:0000259" key="3">
    <source>
        <dbReference type="Pfam" id="PF20152"/>
    </source>
</evidence>
<feature type="transmembrane region" description="Helical" evidence="2">
    <location>
        <begin position="212"/>
        <end position="232"/>
    </location>
</feature>
<gene>
    <name evidence="4" type="ORF">H0H81_012689</name>
</gene>
<dbReference type="PANTHER" id="PTHR40465:SF1">
    <property type="entry name" value="DUF6534 DOMAIN-CONTAINING PROTEIN"/>
    <property type="match status" value="1"/>
</dbReference>
<reference evidence="4" key="1">
    <citation type="submission" date="2021-02" db="EMBL/GenBank/DDBJ databases">
        <authorList>
            <person name="Nieuwenhuis M."/>
            <person name="Van De Peppel L.J.J."/>
        </authorList>
    </citation>
    <scope>NUCLEOTIDE SEQUENCE</scope>
    <source>
        <strain evidence="4">D49</strain>
    </source>
</reference>
<accession>A0A9P7K219</accession>
<comment type="caution">
    <text evidence="4">The sequence shown here is derived from an EMBL/GenBank/DDBJ whole genome shotgun (WGS) entry which is preliminary data.</text>
</comment>
<feature type="transmembrane region" description="Helical" evidence="2">
    <location>
        <begin position="75"/>
        <end position="94"/>
    </location>
</feature>
<feature type="transmembrane region" description="Helical" evidence="2">
    <location>
        <begin position="184"/>
        <end position="206"/>
    </location>
</feature>
<dbReference type="Pfam" id="PF20152">
    <property type="entry name" value="DUF6534"/>
    <property type="match status" value="1"/>
</dbReference>
<feature type="region of interest" description="Disordered" evidence="1">
    <location>
        <begin position="287"/>
        <end position="327"/>
    </location>
</feature>
<evidence type="ECO:0000256" key="1">
    <source>
        <dbReference type="SAM" id="MobiDB-lite"/>
    </source>
</evidence>
<keyword evidence="2" id="KW-1133">Transmembrane helix</keyword>
<feature type="transmembrane region" description="Helical" evidence="2">
    <location>
        <begin position="101"/>
        <end position="123"/>
    </location>
</feature>
<feature type="domain" description="DUF6534" evidence="3">
    <location>
        <begin position="148"/>
        <end position="236"/>
    </location>
</feature>
<reference evidence="4" key="2">
    <citation type="submission" date="2021-10" db="EMBL/GenBank/DDBJ databases">
        <title>Phylogenomics reveals ancestral predisposition of the termite-cultivated fungus Termitomyces towards a domesticated lifestyle.</title>
        <authorList>
            <person name="Auxier B."/>
            <person name="Grum-Grzhimaylo A."/>
            <person name="Cardenas M.E."/>
            <person name="Lodge J.D."/>
            <person name="Laessoe T."/>
            <person name="Pedersen O."/>
            <person name="Smith M.E."/>
            <person name="Kuyper T.W."/>
            <person name="Franco-Molano E.A."/>
            <person name="Baroni T.J."/>
            <person name="Aanen D.K."/>
        </authorList>
    </citation>
    <scope>NUCLEOTIDE SEQUENCE</scope>
    <source>
        <strain evidence="4">D49</strain>
    </source>
</reference>
<evidence type="ECO:0000313" key="5">
    <source>
        <dbReference type="Proteomes" id="UP000717328"/>
    </source>
</evidence>
<keyword evidence="2" id="KW-0812">Transmembrane</keyword>
<keyword evidence="2" id="KW-0472">Membrane</keyword>
<sequence length="327" mass="35840">MAEATQIALPPIPPNIAAMSCFPDDKKKIRLLVYGMFFLDTLQSVLATADAFHWFAKGFGDMRILSQPYISAFDAPMLDGVIAFVAQSFFCWRIGVLQKSWWLPASVFMVALASLVGAIATGVGTFGLGDLTLLHKLTWQLCLWLGGSALADTLIAIIMTNLLLRSRTQQHQQTDKVLVRIVRLTVETNSVTASVAVVVLICLLAIPDNYGISMAPAYALGKLYSNTLLAVFNNRVYMSSKGMFPRAPNTAASTGIDLAFRHAGASQSTGSSKQLDSQKEPYRIEVFRETETTADELHTKDYDRRSTTTHELSLNDENNSGKQGHIV</sequence>
<organism evidence="4 5">
    <name type="scientific">Sphagnurus paluster</name>
    <dbReference type="NCBI Taxonomy" id="117069"/>
    <lineage>
        <taxon>Eukaryota</taxon>
        <taxon>Fungi</taxon>
        <taxon>Dikarya</taxon>
        <taxon>Basidiomycota</taxon>
        <taxon>Agaricomycotina</taxon>
        <taxon>Agaricomycetes</taxon>
        <taxon>Agaricomycetidae</taxon>
        <taxon>Agaricales</taxon>
        <taxon>Tricholomatineae</taxon>
        <taxon>Lyophyllaceae</taxon>
        <taxon>Sphagnurus</taxon>
    </lineage>
</organism>
<keyword evidence="5" id="KW-1185">Reference proteome</keyword>
<feature type="transmembrane region" description="Helical" evidence="2">
    <location>
        <begin position="31"/>
        <end position="55"/>
    </location>
</feature>
<dbReference type="EMBL" id="JABCKI010006202">
    <property type="protein sequence ID" value="KAG5635021.1"/>
    <property type="molecule type" value="Genomic_DNA"/>
</dbReference>
<name>A0A9P7K219_9AGAR</name>
<dbReference type="AlphaFoldDB" id="A0A9P7K219"/>
<proteinExistence type="predicted"/>